<dbReference type="Gene3D" id="3.10.310.30">
    <property type="match status" value="1"/>
</dbReference>
<sequence length="815" mass="90488">MNQQPVTWHLQQPVLPPEWFLEQVRQHLDSQQSGLSGQYAAALLWQRGIQDREELARFLNPQDYQPASPFDFGEEMSACVDRLKLARKQGEKVAIWGDFDADGITATSVLWDGLGQFFTPLTQLTYVIPNRLTQSHGLNRSGIDDLAASGTTLIVTCDTGSTNLDEIEYAHQLGIDIIVTDHHTLPPSRPGVAAIINPRSLPATHPLAHLSGVAVAYKVVEALYSTLPEIPQEPLEGLLDLVAIGLIADLVQLSGDCRYLAQMGLKRLHQEWQKSPMERRRPGVGELLDLCKRSGDRPTDISFGIGPRINAVSRIHGDASFCVELLTTRDRRLAQKLAQDTESANSRRQAIQKDVDKQVQQKLDRLDLSTTGVIVLQDPQWPAGVLGLVAGKVAQDYARPTILLSTDSGNSQVENPDKIPLFSDSASNISFPLARGSARSVKNIDLYELVKEQEHLLHRFGGHPFAAGLSLPVQNVSLFTEAINRLLKEKMGAVGGLGMPVVQADLRCTVAELGQTLFRELKVLEPCGMGNPFPLLLIENCQFKNPRNRKIKDNKGRKIEYIKTEFQIWDESSETGFPGLWWGHYQEELPTVPADAVVELDYNSYQKRYEVRLIAVRPREAGTVITSPEGGLPILDFRRHRIQKGEAEGVNFDRTTSIVIETCPSSWEELHQWLDLAIQTQKTLAIAYPPPKPVSPLQVWQQLVGVAKYLTRTGQRATRGQLCSKLSISDRTLELGIQALIAAGFQVKTMGDSLQVLPGPLTLTLDVGDRFCAAVEEEQFRRNYFYQVPLSTVQAIVRSKGDGEDREDGEDCSCS</sequence>
<name>A0ABT2MSC0_9CYAN</name>
<gene>
    <name evidence="9" type="primary">recJ</name>
    <name evidence="9" type="ORF">NG799_14930</name>
</gene>
<evidence type="ECO:0000313" key="10">
    <source>
        <dbReference type="Proteomes" id="UP001525890"/>
    </source>
</evidence>
<evidence type="ECO:0000256" key="2">
    <source>
        <dbReference type="ARBA" id="ARBA00019841"/>
    </source>
</evidence>
<evidence type="ECO:0000256" key="4">
    <source>
        <dbReference type="ARBA" id="ARBA00022801"/>
    </source>
</evidence>
<dbReference type="PANTHER" id="PTHR30255:SF2">
    <property type="entry name" value="SINGLE-STRANDED-DNA-SPECIFIC EXONUCLEASE RECJ"/>
    <property type="match status" value="1"/>
</dbReference>
<keyword evidence="10" id="KW-1185">Reference proteome</keyword>
<protein>
    <recommendedName>
        <fullName evidence="2">Single-stranded-DNA-specific exonuclease RecJ</fullName>
    </recommendedName>
</protein>
<evidence type="ECO:0000256" key="5">
    <source>
        <dbReference type="ARBA" id="ARBA00022839"/>
    </source>
</evidence>
<dbReference type="InterPro" id="IPR004610">
    <property type="entry name" value="RecJ"/>
</dbReference>
<keyword evidence="3" id="KW-0540">Nuclease</keyword>
<dbReference type="InterPro" id="IPR041122">
    <property type="entry name" value="RecJ_OB"/>
</dbReference>
<dbReference type="Proteomes" id="UP001525890">
    <property type="component" value="Unassembled WGS sequence"/>
</dbReference>
<dbReference type="Pfam" id="PF01368">
    <property type="entry name" value="DHH"/>
    <property type="match status" value="1"/>
</dbReference>
<keyword evidence="5 9" id="KW-0269">Exonuclease</keyword>
<comment type="similarity">
    <text evidence="1">Belongs to the RecJ family.</text>
</comment>
<dbReference type="RefSeq" id="WP_368007203.1">
    <property type="nucleotide sequence ID" value="NZ_JAMXFF010000021.1"/>
</dbReference>
<evidence type="ECO:0000259" key="8">
    <source>
        <dbReference type="Pfam" id="PF17768"/>
    </source>
</evidence>
<evidence type="ECO:0000256" key="3">
    <source>
        <dbReference type="ARBA" id="ARBA00022722"/>
    </source>
</evidence>
<organism evidence="9 10">
    <name type="scientific">Laspinema palackyanum D2a</name>
    <dbReference type="NCBI Taxonomy" id="2953684"/>
    <lineage>
        <taxon>Bacteria</taxon>
        <taxon>Bacillati</taxon>
        <taxon>Cyanobacteriota</taxon>
        <taxon>Cyanophyceae</taxon>
        <taxon>Oscillatoriophycideae</taxon>
        <taxon>Oscillatoriales</taxon>
        <taxon>Laspinemataceae</taxon>
        <taxon>Laspinema</taxon>
        <taxon>Laspinema palackyanum</taxon>
    </lineage>
</organism>
<evidence type="ECO:0000313" key="9">
    <source>
        <dbReference type="EMBL" id="MCT7967633.1"/>
    </source>
</evidence>
<dbReference type="Gene3D" id="3.90.1640.30">
    <property type="match status" value="1"/>
</dbReference>
<dbReference type="NCBIfam" id="TIGR00644">
    <property type="entry name" value="recJ"/>
    <property type="match status" value="1"/>
</dbReference>
<proteinExistence type="inferred from homology"/>
<reference evidence="9 10" key="1">
    <citation type="journal article" date="2022" name="Front. Microbiol.">
        <title>High genomic differentiation and limited gene flow indicate recent cryptic speciation within the genus Laspinema (cyanobacteria).</title>
        <authorList>
            <person name="Stanojkovic A."/>
            <person name="Skoupy S."/>
            <person name="Skaloud P."/>
            <person name="Dvorak P."/>
        </authorList>
    </citation>
    <scope>NUCLEOTIDE SEQUENCE [LARGE SCALE GENOMIC DNA]</scope>
    <source>
        <strain evidence="9 10">D2a</strain>
    </source>
</reference>
<dbReference type="PANTHER" id="PTHR30255">
    <property type="entry name" value="SINGLE-STRANDED-DNA-SPECIFIC EXONUCLEASE RECJ"/>
    <property type="match status" value="1"/>
</dbReference>
<dbReference type="InterPro" id="IPR051673">
    <property type="entry name" value="SSDNA_exonuclease_RecJ"/>
</dbReference>
<evidence type="ECO:0000259" key="7">
    <source>
        <dbReference type="Pfam" id="PF02272"/>
    </source>
</evidence>
<feature type="domain" description="DDH" evidence="6">
    <location>
        <begin position="92"/>
        <end position="245"/>
    </location>
</feature>
<keyword evidence="4" id="KW-0378">Hydrolase</keyword>
<dbReference type="SUPFAM" id="SSF64182">
    <property type="entry name" value="DHH phosphoesterases"/>
    <property type="match status" value="1"/>
</dbReference>
<feature type="domain" description="RecJ OB" evidence="8">
    <location>
        <begin position="505"/>
        <end position="614"/>
    </location>
</feature>
<dbReference type="InterPro" id="IPR001667">
    <property type="entry name" value="DDH_dom"/>
</dbReference>
<evidence type="ECO:0000256" key="1">
    <source>
        <dbReference type="ARBA" id="ARBA00005915"/>
    </source>
</evidence>
<feature type="domain" description="DHHA1" evidence="7">
    <location>
        <begin position="372"/>
        <end position="489"/>
    </location>
</feature>
<comment type="caution">
    <text evidence="9">The sequence shown here is derived from an EMBL/GenBank/DDBJ whole genome shotgun (WGS) entry which is preliminary data.</text>
</comment>
<dbReference type="InterPro" id="IPR038763">
    <property type="entry name" value="DHH_sf"/>
</dbReference>
<accession>A0ABT2MSC0</accession>
<evidence type="ECO:0000259" key="6">
    <source>
        <dbReference type="Pfam" id="PF01368"/>
    </source>
</evidence>
<dbReference type="GO" id="GO:0004527">
    <property type="term" value="F:exonuclease activity"/>
    <property type="evidence" value="ECO:0007669"/>
    <property type="project" value="UniProtKB-KW"/>
</dbReference>
<dbReference type="EMBL" id="JAMXFF010000021">
    <property type="protein sequence ID" value="MCT7967633.1"/>
    <property type="molecule type" value="Genomic_DNA"/>
</dbReference>
<dbReference type="InterPro" id="IPR003156">
    <property type="entry name" value="DHHA1_dom"/>
</dbReference>
<dbReference type="Pfam" id="PF02272">
    <property type="entry name" value="DHHA1"/>
    <property type="match status" value="1"/>
</dbReference>
<dbReference type="Pfam" id="PF17768">
    <property type="entry name" value="RecJ_OB"/>
    <property type="match status" value="1"/>
</dbReference>